<name>A0ACB7Z1U5_9ERIC</name>
<reference evidence="1 2" key="1">
    <citation type="journal article" date="2021" name="Hortic Res">
        <title>High-quality reference genome and annotation aids understanding of berry development for evergreen blueberry (Vaccinium darrowii).</title>
        <authorList>
            <person name="Yu J."/>
            <person name="Hulse-Kemp A.M."/>
            <person name="Babiker E."/>
            <person name="Staton M."/>
        </authorList>
    </citation>
    <scope>NUCLEOTIDE SEQUENCE [LARGE SCALE GENOMIC DNA]</scope>
    <source>
        <strain evidence="2">cv. NJ 8807/NJ 8810</strain>
        <tissue evidence="1">Young leaf</tissue>
    </source>
</reference>
<gene>
    <name evidence="1" type="ORF">Vadar_001513</name>
</gene>
<protein>
    <submittedName>
        <fullName evidence="1">Uncharacterized protein</fullName>
    </submittedName>
</protein>
<evidence type="ECO:0000313" key="1">
    <source>
        <dbReference type="EMBL" id="KAH7859470.1"/>
    </source>
</evidence>
<organism evidence="1 2">
    <name type="scientific">Vaccinium darrowii</name>
    <dbReference type="NCBI Taxonomy" id="229202"/>
    <lineage>
        <taxon>Eukaryota</taxon>
        <taxon>Viridiplantae</taxon>
        <taxon>Streptophyta</taxon>
        <taxon>Embryophyta</taxon>
        <taxon>Tracheophyta</taxon>
        <taxon>Spermatophyta</taxon>
        <taxon>Magnoliopsida</taxon>
        <taxon>eudicotyledons</taxon>
        <taxon>Gunneridae</taxon>
        <taxon>Pentapetalae</taxon>
        <taxon>asterids</taxon>
        <taxon>Ericales</taxon>
        <taxon>Ericaceae</taxon>
        <taxon>Vaccinioideae</taxon>
        <taxon>Vaccinieae</taxon>
        <taxon>Vaccinium</taxon>
    </lineage>
</organism>
<comment type="caution">
    <text evidence="1">The sequence shown here is derived from an EMBL/GenBank/DDBJ whole genome shotgun (WGS) entry which is preliminary data.</text>
</comment>
<evidence type="ECO:0000313" key="2">
    <source>
        <dbReference type="Proteomes" id="UP000828048"/>
    </source>
</evidence>
<dbReference type="EMBL" id="CM037154">
    <property type="protein sequence ID" value="KAH7859470.1"/>
    <property type="molecule type" value="Genomic_DNA"/>
</dbReference>
<sequence length="120" mass="13573">MNFEGEIEREKERQRIETVKRSWGDRTEEWLCDAALRGDVGSLKEIIAKDEYILDKILVGGFKGKNPLHVAMSTGQREFVVQLLTTKPELAEVLDTKVGTALHIASSKGHLEIVEPFSHR</sequence>
<proteinExistence type="predicted"/>
<keyword evidence="2" id="KW-1185">Reference proteome</keyword>
<accession>A0ACB7Z1U5</accession>
<dbReference type="Proteomes" id="UP000828048">
    <property type="component" value="Chromosome 4"/>
</dbReference>